<accession>A0ACD4ASE5</accession>
<keyword evidence="2" id="KW-1185">Reference proteome</keyword>
<gene>
    <name evidence="1" type="ORF">KU660_06890</name>
</gene>
<dbReference type="Proteomes" id="UP001057074">
    <property type="component" value="Chromosome"/>
</dbReference>
<proteinExistence type="predicted"/>
<evidence type="ECO:0000313" key="1">
    <source>
        <dbReference type="EMBL" id="USB42462.1"/>
    </source>
</evidence>
<dbReference type="EMBL" id="CP077823">
    <property type="protein sequence ID" value="USB42462.1"/>
    <property type="molecule type" value="Genomic_DNA"/>
</dbReference>
<reference evidence="1" key="1">
    <citation type="journal article" date="2022" name="Environ. Microbiol.">
        <title>Transmission of Klebsiella strains and plasmids within and between grey-headed flying fox colonies.</title>
        <authorList>
            <person name="Vezina B."/>
            <person name="Judd L.M."/>
            <person name="McDougall F.K."/>
            <person name="Boardman W.S.J."/>
            <person name="Power M.L."/>
            <person name="Hawkey J."/>
            <person name="Brisse S."/>
            <person name="Monk J.M."/>
            <person name="Holt K.E."/>
            <person name="Wyres K.L."/>
        </authorList>
    </citation>
    <scope>NUCLEOTIDE SEQUENCE</scope>
    <source>
        <strain evidence="1">FF1019</strain>
    </source>
</reference>
<sequence length="42" mass="4848">MGAPRQWPEKDMIKNLMAEDQPQNNNAEKAHFLKGINAWAPR</sequence>
<evidence type="ECO:0000313" key="2">
    <source>
        <dbReference type="Proteomes" id="UP001057074"/>
    </source>
</evidence>
<organism evidence="1 2">
    <name type="scientific">Klebsiella africana</name>
    <dbReference type="NCBI Taxonomy" id="2489010"/>
    <lineage>
        <taxon>Bacteria</taxon>
        <taxon>Pseudomonadati</taxon>
        <taxon>Pseudomonadota</taxon>
        <taxon>Gammaproteobacteria</taxon>
        <taxon>Enterobacterales</taxon>
        <taxon>Enterobacteriaceae</taxon>
        <taxon>Klebsiella/Raoultella group</taxon>
        <taxon>Klebsiella</taxon>
    </lineage>
</organism>
<name>A0ACD4ASE5_9ENTR</name>
<protein>
    <submittedName>
        <fullName evidence="1">Uncharacterized protein</fullName>
    </submittedName>
</protein>